<accession>A0A7E4ZUX5</accession>
<feature type="chain" id="PRO_5028803973" evidence="3">
    <location>
        <begin position="21"/>
        <end position="314"/>
    </location>
</feature>
<feature type="region of interest" description="Disordered" evidence="1">
    <location>
        <begin position="276"/>
        <end position="314"/>
    </location>
</feature>
<keyword evidence="2" id="KW-1133">Transmembrane helix</keyword>
<dbReference type="WBParaSite" id="Pan_g19074.t1">
    <property type="protein sequence ID" value="Pan_g19074.t1"/>
    <property type="gene ID" value="Pan_g19074"/>
</dbReference>
<keyword evidence="2" id="KW-0812">Transmembrane</keyword>
<feature type="signal peptide" evidence="3">
    <location>
        <begin position="1"/>
        <end position="20"/>
    </location>
</feature>
<evidence type="ECO:0000256" key="2">
    <source>
        <dbReference type="SAM" id="Phobius"/>
    </source>
</evidence>
<evidence type="ECO:0000313" key="5">
    <source>
        <dbReference type="WBParaSite" id="Pan_g19074.t1"/>
    </source>
</evidence>
<evidence type="ECO:0000256" key="3">
    <source>
        <dbReference type="SAM" id="SignalP"/>
    </source>
</evidence>
<evidence type="ECO:0000313" key="4">
    <source>
        <dbReference type="Proteomes" id="UP000492821"/>
    </source>
</evidence>
<feature type="transmembrane region" description="Helical" evidence="2">
    <location>
        <begin position="149"/>
        <end position="171"/>
    </location>
</feature>
<name>A0A7E4ZUX5_PANRE</name>
<dbReference type="AlphaFoldDB" id="A0A7E4ZUX5"/>
<feature type="compositionally biased region" description="Low complexity" evidence="1">
    <location>
        <begin position="276"/>
        <end position="287"/>
    </location>
</feature>
<dbReference type="Proteomes" id="UP000492821">
    <property type="component" value="Unassembled WGS sequence"/>
</dbReference>
<reference evidence="4" key="1">
    <citation type="journal article" date="2013" name="Genetics">
        <title>The draft genome and transcriptome of Panagrellus redivivus are shaped by the harsh demands of a free-living lifestyle.</title>
        <authorList>
            <person name="Srinivasan J."/>
            <person name="Dillman A.R."/>
            <person name="Macchietto M.G."/>
            <person name="Heikkinen L."/>
            <person name="Lakso M."/>
            <person name="Fracchia K.M."/>
            <person name="Antoshechkin I."/>
            <person name="Mortazavi A."/>
            <person name="Wong G."/>
            <person name="Sternberg P.W."/>
        </authorList>
    </citation>
    <scope>NUCLEOTIDE SEQUENCE [LARGE SCALE GENOMIC DNA]</scope>
    <source>
        <strain evidence="4">MT8872</strain>
    </source>
</reference>
<organism evidence="4 5">
    <name type="scientific">Panagrellus redivivus</name>
    <name type="common">Microworm</name>
    <dbReference type="NCBI Taxonomy" id="6233"/>
    <lineage>
        <taxon>Eukaryota</taxon>
        <taxon>Metazoa</taxon>
        <taxon>Ecdysozoa</taxon>
        <taxon>Nematoda</taxon>
        <taxon>Chromadorea</taxon>
        <taxon>Rhabditida</taxon>
        <taxon>Tylenchina</taxon>
        <taxon>Panagrolaimomorpha</taxon>
        <taxon>Panagrolaimoidea</taxon>
        <taxon>Panagrolaimidae</taxon>
        <taxon>Panagrellus</taxon>
    </lineage>
</organism>
<proteinExistence type="predicted"/>
<reference evidence="5" key="2">
    <citation type="submission" date="2020-10" db="UniProtKB">
        <authorList>
            <consortium name="WormBaseParasite"/>
        </authorList>
    </citation>
    <scope>IDENTIFICATION</scope>
</reference>
<keyword evidence="3" id="KW-0732">Signal</keyword>
<keyword evidence="4" id="KW-1185">Reference proteome</keyword>
<sequence>MMEVICFGLLYLLIGNVCIAAEPTRVYNAKARSINGSHDMNIQVIQVGIINFDQAGRPITVTPPPVEVHDEIKDKVAWSPEKGVIFRIPQKPDPNDDLSVVKEFPAGVSGNLDNALMPKPFQSSYFPSVASTHVSSRRRKNESSHLVELIIASVVAFACVGVFVFLVTRMIRKRAEKRRRARTEGNTMVYYQPINGTNRLFIRPEATLDREPSTTASHDYENMSDLDETSEVSVRPPPIPPRRARMGAALNQHLGYKSDYVTLDQPVGWLLDTSVSSRNSPASSVARLKLNSTASPIPPPRPPRPIKRRRRGSM</sequence>
<keyword evidence="2" id="KW-0472">Membrane</keyword>
<feature type="region of interest" description="Disordered" evidence="1">
    <location>
        <begin position="210"/>
        <end position="244"/>
    </location>
</feature>
<feature type="compositionally biased region" description="Basic residues" evidence="1">
    <location>
        <begin position="304"/>
        <end position="314"/>
    </location>
</feature>
<protein>
    <submittedName>
        <fullName evidence="5">Secreted protein</fullName>
    </submittedName>
</protein>
<evidence type="ECO:0000256" key="1">
    <source>
        <dbReference type="SAM" id="MobiDB-lite"/>
    </source>
</evidence>